<evidence type="ECO:0000313" key="2">
    <source>
        <dbReference type="Proteomes" id="UP000479000"/>
    </source>
</evidence>
<name>A0A6H5H998_9HEMI</name>
<dbReference type="Proteomes" id="UP000479000">
    <property type="component" value="Unassembled WGS sequence"/>
</dbReference>
<keyword evidence="2" id="KW-1185">Reference proteome</keyword>
<reference evidence="1 2" key="1">
    <citation type="submission" date="2020-02" db="EMBL/GenBank/DDBJ databases">
        <authorList>
            <person name="Ferguson B K."/>
        </authorList>
    </citation>
    <scope>NUCLEOTIDE SEQUENCE [LARGE SCALE GENOMIC DNA]</scope>
</reference>
<proteinExistence type="predicted"/>
<gene>
    <name evidence="1" type="ORF">NTEN_LOCUS16992</name>
</gene>
<sequence length="62" mass="6987">MHLSKQLSITGSDRDKLGWYSFTAHAWPTPGLISNLRPTITQELSSAAPTVYWLEQCLKINL</sequence>
<protein>
    <submittedName>
        <fullName evidence="1">Uncharacterized protein</fullName>
    </submittedName>
</protein>
<feature type="non-terminal residue" evidence="1">
    <location>
        <position position="62"/>
    </location>
</feature>
<dbReference type="AlphaFoldDB" id="A0A6H5H998"/>
<accession>A0A6H5H998</accession>
<evidence type="ECO:0000313" key="1">
    <source>
        <dbReference type="EMBL" id="CAB0012228.1"/>
    </source>
</evidence>
<dbReference type="EMBL" id="CADCXU010025107">
    <property type="protein sequence ID" value="CAB0012228.1"/>
    <property type="molecule type" value="Genomic_DNA"/>
</dbReference>
<organism evidence="1 2">
    <name type="scientific">Nesidiocoris tenuis</name>
    <dbReference type="NCBI Taxonomy" id="355587"/>
    <lineage>
        <taxon>Eukaryota</taxon>
        <taxon>Metazoa</taxon>
        <taxon>Ecdysozoa</taxon>
        <taxon>Arthropoda</taxon>
        <taxon>Hexapoda</taxon>
        <taxon>Insecta</taxon>
        <taxon>Pterygota</taxon>
        <taxon>Neoptera</taxon>
        <taxon>Paraneoptera</taxon>
        <taxon>Hemiptera</taxon>
        <taxon>Heteroptera</taxon>
        <taxon>Panheteroptera</taxon>
        <taxon>Cimicomorpha</taxon>
        <taxon>Miridae</taxon>
        <taxon>Dicyphina</taxon>
        <taxon>Nesidiocoris</taxon>
    </lineage>
</organism>